<sequence length="252" mass="27282">MKRLILGLLSSCVFIPFQHAQAHVSYYDIFNGPSTVSTSGSITTYSGSNITAGNYGWADATDFDWGDSHVGSWVKFNVTDPNGSYVNIRVSGDGIDRHINDDPSQRLIRKGDLTPGFSLYSGVVPDEAYDETTLVPGKEGAWRALGNTSMGNDFGEFNTINYISHAGEPDSLETTQSLSQFLAQGSYSLVIGGTCYLRENCGALQSFGADLIVRGYNIEVSISPTAPVPLPAAAWFMLTGLLGVFNLRKRRI</sequence>
<evidence type="ECO:0008006" key="5">
    <source>
        <dbReference type="Google" id="ProtNLM"/>
    </source>
</evidence>
<keyword evidence="1" id="KW-0472">Membrane</keyword>
<keyword evidence="1" id="KW-1133">Transmembrane helix</keyword>
<organism evidence="3 4">
    <name type="scientific">Methylomonas methanica (strain DSM 25384 / MC09)</name>
    <dbReference type="NCBI Taxonomy" id="857087"/>
    <lineage>
        <taxon>Bacteria</taxon>
        <taxon>Pseudomonadati</taxon>
        <taxon>Pseudomonadota</taxon>
        <taxon>Gammaproteobacteria</taxon>
        <taxon>Methylococcales</taxon>
        <taxon>Methylococcaceae</taxon>
        <taxon>Methylomonas</taxon>
    </lineage>
</organism>
<feature type="chain" id="PRO_5003392794" description="Secreted protein" evidence="2">
    <location>
        <begin position="23"/>
        <end position="252"/>
    </location>
</feature>
<name>F9ZZ38_METMM</name>
<evidence type="ECO:0000313" key="4">
    <source>
        <dbReference type="Proteomes" id="UP000008888"/>
    </source>
</evidence>
<feature type="transmembrane region" description="Helical" evidence="1">
    <location>
        <begin position="228"/>
        <end position="247"/>
    </location>
</feature>
<reference evidence="3 4" key="1">
    <citation type="journal article" date="2011" name="J. Bacteriol.">
        <title>Complete Genome Sequence of the Aerobic Marine Methanotroph Methylomonas methanica MC09.</title>
        <authorList>
            <person name="Boden R."/>
            <person name="Cunliffe M."/>
            <person name="Scanlan J."/>
            <person name="Moussard H."/>
            <person name="Kits K.D."/>
            <person name="Klotz M.G."/>
            <person name="Jetten M.S."/>
            <person name="Vuilleumier S."/>
            <person name="Han J."/>
            <person name="Peters L."/>
            <person name="Mikhailova N."/>
            <person name="Teshima H."/>
            <person name="Tapia R."/>
            <person name="Kyrpides N."/>
            <person name="Ivanova N."/>
            <person name="Pagani I."/>
            <person name="Cheng J.F."/>
            <person name="Goodwin L."/>
            <person name="Han C."/>
            <person name="Hauser L."/>
            <person name="Land M.L."/>
            <person name="Lapidus A."/>
            <person name="Lucas S."/>
            <person name="Pitluck S."/>
            <person name="Woyke T."/>
            <person name="Stein L."/>
            <person name="Murrell J.C."/>
        </authorList>
    </citation>
    <scope>NUCLEOTIDE SEQUENCE [LARGE SCALE GENOMIC DNA]</scope>
    <source>
        <strain evidence="3 4">MC09</strain>
    </source>
</reference>
<dbReference type="HOGENOM" id="CLU_1026120_0_0_6"/>
<gene>
    <name evidence="3" type="ordered locus">Metme_1470</name>
</gene>
<dbReference type="EMBL" id="CP002738">
    <property type="protein sequence ID" value="AEF99893.1"/>
    <property type="molecule type" value="Genomic_DNA"/>
</dbReference>
<dbReference type="InterPro" id="IPR022472">
    <property type="entry name" value="VPLPA-CTERM"/>
</dbReference>
<dbReference type="OrthoDB" id="5568180at2"/>
<proteinExistence type="predicted"/>
<dbReference type="NCBIfam" id="TIGR03370">
    <property type="entry name" value="VPLPA-CTERM"/>
    <property type="match status" value="1"/>
</dbReference>
<protein>
    <recommendedName>
        <fullName evidence="5">Secreted protein</fullName>
    </recommendedName>
</protein>
<evidence type="ECO:0000313" key="3">
    <source>
        <dbReference type="EMBL" id="AEF99893.1"/>
    </source>
</evidence>
<evidence type="ECO:0000256" key="1">
    <source>
        <dbReference type="SAM" id="Phobius"/>
    </source>
</evidence>
<reference evidence="4" key="3">
    <citation type="submission" date="2011-05" db="EMBL/GenBank/DDBJ databases">
        <title>Complete sequence of Methylomonas methanica MC09.</title>
        <authorList>
            <consortium name="US DOE Joint Genome Institute"/>
            <person name="Lucas S."/>
            <person name="Han J."/>
            <person name="Lapidus A."/>
            <person name="Cheng J.-F."/>
            <person name="Goodwin L."/>
            <person name="Pitluck S."/>
            <person name="Peters L."/>
            <person name="Mikhailova N."/>
            <person name="Teshima H."/>
            <person name="Han C."/>
            <person name="Tapia R."/>
            <person name="Land M."/>
            <person name="Hauser L."/>
            <person name="Kyrpides N."/>
            <person name="Ivanova N."/>
            <person name="Pagani I."/>
            <person name="Stein L."/>
            <person name="Woyke T."/>
        </authorList>
    </citation>
    <scope>NUCLEOTIDE SEQUENCE [LARGE SCALE GENOMIC DNA]</scope>
    <source>
        <strain evidence="4">MC09</strain>
    </source>
</reference>
<dbReference type="RefSeq" id="WP_013818152.1">
    <property type="nucleotide sequence ID" value="NC_015572.1"/>
</dbReference>
<dbReference type="AlphaFoldDB" id="F9ZZ38"/>
<accession>F9ZZ38</accession>
<evidence type="ECO:0000256" key="2">
    <source>
        <dbReference type="SAM" id="SignalP"/>
    </source>
</evidence>
<keyword evidence="2" id="KW-0732">Signal</keyword>
<keyword evidence="1" id="KW-0812">Transmembrane</keyword>
<feature type="signal peptide" evidence="2">
    <location>
        <begin position="1"/>
        <end position="22"/>
    </location>
</feature>
<dbReference type="KEGG" id="mmt:Metme_1470"/>
<dbReference type="Proteomes" id="UP000008888">
    <property type="component" value="Chromosome"/>
</dbReference>
<keyword evidence="4" id="KW-1185">Reference proteome</keyword>
<reference key="2">
    <citation type="submission" date="2011-05" db="EMBL/GenBank/DDBJ databases">
        <title>Complete genome sequence of the aerobic marine methanotroph Methylomonas methanica MC09.</title>
        <authorList>
            <person name="Boden R."/>
            <person name="Cunliffe M."/>
            <person name="Scanlan J."/>
            <person name="Moussard H."/>
            <person name="Kits K.D."/>
            <person name="Klotz M."/>
            <person name="Jetten M."/>
            <person name="Vuilleumier S."/>
            <person name="Han J."/>
            <person name="Peters L."/>
            <person name="Mikhailova N."/>
            <person name="Teshima H."/>
            <person name="Tapia R."/>
            <person name="Kyrpides N."/>
            <person name="Ivanova N."/>
            <person name="Pagani I."/>
            <person name="Cheng J.-F."/>
            <person name="Goodwin L."/>
            <person name="Han C."/>
            <person name="Hauser L."/>
            <person name="Land M."/>
            <person name="Lapidus A."/>
            <person name="Lucas S."/>
            <person name="Pitluck S."/>
            <person name="Woyke T."/>
            <person name="Stein L.Y."/>
            <person name="Murrell C."/>
        </authorList>
    </citation>
    <scope>NUCLEOTIDE SEQUENCE</scope>
    <source>
        <strain>MC09</strain>
    </source>
</reference>